<feature type="repeat" description="ANK" evidence="3">
    <location>
        <begin position="384"/>
        <end position="416"/>
    </location>
</feature>
<organism evidence="6 7">
    <name type="scientific">Plasmopara halstedii</name>
    <name type="common">Downy mildew of sunflower</name>
    <dbReference type="NCBI Taxonomy" id="4781"/>
    <lineage>
        <taxon>Eukaryota</taxon>
        <taxon>Sar</taxon>
        <taxon>Stramenopiles</taxon>
        <taxon>Oomycota</taxon>
        <taxon>Peronosporomycetes</taxon>
        <taxon>Peronosporales</taxon>
        <taxon>Peronosporaceae</taxon>
        <taxon>Plasmopara</taxon>
    </lineage>
</organism>
<evidence type="ECO:0000256" key="3">
    <source>
        <dbReference type="PROSITE-ProRule" id="PRU00023"/>
    </source>
</evidence>
<dbReference type="SUPFAM" id="SSF54695">
    <property type="entry name" value="POZ domain"/>
    <property type="match status" value="1"/>
</dbReference>
<dbReference type="Pfam" id="PF13857">
    <property type="entry name" value="Ank_5"/>
    <property type="match status" value="1"/>
</dbReference>
<feature type="compositionally biased region" description="Low complexity" evidence="4">
    <location>
        <begin position="1019"/>
        <end position="1038"/>
    </location>
</feature>
<dbReference type="SMART" id="SM00225">
    <property type="entry name" value="BTB"/>
    <property type="match status" value="1"/>
</dbReference>
<keyword evidence="7" id="KW-1185">Reference proteome</keyword>
<dbReference type="PANTHER" id="PTHR24161">
    <property type="entry name" value="ANK_REP_REGION DOMAIN-CONTAINING PROTEIN-RELATED"/>
    <property type="match status" value="1"/>
</dbReference>
<feature type="repeat" description="ANK" evidence="3">
    <location>
        <begin position="601"/>
        <end position="635"/>
    </location>
</feature>
<dbReference type="Pfam" id="PF00651">
    <property type="entry name" value="BTB"/>
    <property type="match status" value="1"/>
</dbReference>
<feature type="repeat" description="ANK" evidence="3">
    <location>
        <begin position="636"/>
        <end position="668"/>
    </location>
</feature>
<reference evidence="7" key="1">
    <citation type="submission" date="2014-09" db="EMBL/GenBank/DDBJ databases">
        <authorList>
            <person name="Sharma Rahul"/>
            <person name="Thines Marco"/>
        </authorList>
    </citation>
    <scope>NUCLEOTIDE SEQUENCE [LARGE SCALE GENOMIC DNA]</scope>
</reference>
<feature type="repeat" description="ANK" evidence="3">
    <location>
        <begin position="565"/>
        <end position="600"/>
    </location>
</feature>
<evidence type="ECO:0000256" key="2">
    <source>
        <dbReference type="ARBA" id="ARBA00023043"/>
    </source>
</evidence>
<feature type="compositionally biased region" description="Basic and acidic residues" evidence="4">
    <location>
        <begin position="846"/>
        <end position="856"/>
    </location>
</feature>
<dbReference type="RefSeq" id="XP_024583941.1">
    <property type="nucleotide sequence ID" value="XM_024718553.1"/>
</dbReference>
<dbReference type="Proteomes" id="UP000054928">
    <property type="component" value="Unassembled WGS sequence"/>
</dbReference>
<dbReference type="InterPro" id="IPR011333">
    <property type="entry name" value="SKP1/BTB/POZ_sf"/>
</dbReference>
<proteinExistence type="predicted"/>
<evidence type="ECO:0000313" key="6">
    <source>
        <dbReference type="EMBL" id="CEG47572.1"/>
    </source>
</evidence>
<dbReference type="Gene3D" id="3.30.710.10">
    <property type="entry name" value="Potassium Channel Kv1.1, Chain A"/>
    <property type="match status" value="1"/>
</dbReference>
<feature type="compositionally biased region" description="Low complexity" evidence="4">
    <location>
        <begin position="857"/>
        <end position="867"/>
    </location>
</feature>
<evidence type="ECO:0000256" key="1">
    <source>
        <dbReference type="ARBA" id="ARBA00022737"/>
    </source>
</evidence>
<name>A0A0P1B0Z0_PLAHL</name>
<dbReference type="EMBL" id="CCYD01002601">
    <property type="protein sequence ID" value="CEG47572.1"/>
    <property type="molecule type" value="Genomic_DNA"/>
</dbReference>
<dbReference type="PRINTS" id="PR01415">
    <property type="entry name" value="ANKYRIN"/>
</dbReference>
<dbReference type="InterPro" id="IPR002110">
    <property type="entry name" value="Ankyrin_rpt"/>
</dbReference>
<dbReference type="PROSITE" id="PS50088">
    <property type="entry name" value="ANK_REPEAT"/>
    <property type="match status" value="6"/>
</dbReference>
<feature type="repeat" description="ANK" evidence="3">
    <location>
        <begin position="482"/>
        <end position="514"/>
    </location>
</feature>
<feature type="region of interest" description="Disordered" evidence="4">
    <location>
        <begin position="842"/>
        <end position="896"/>
    </location>
</feature>
<dbReference type="SUPFAM" id="SSF48403">
    <property type="entry name" value="Ankyrin repeat"/>
    <property type="match status" value="2"/>
</dbReference>
<evidence type="ECO:0000313" key="7">
    <source>
        <dbReference type="Proteomes" id="UP000054928"/>
    </source>
</evidence>
<feature type="region of interest" description="Disordered" evidence="4">
    <location>
        <begin position="1010"/>
        <end position="1043"/>
    </location>
</feature>
<dbReference type="Pfam" id="PF12796">
    <property type="entry name" value="Ank_2"/>
    <property type="match status" value="2"/>
</dbReference>
<protein>
    <submittedName>
        <fullName evidence="6">Ankyrin</fullName>
    </submittedName>
</protein>
<dbReference type="InterPro" id="IPR000210">
    <property type="entry name" value="BTB/POZ_dom"/>
</dbReference>
<dbReference type="PROSITE" id="PS50297">
    <property type="entry name" value="ANK_REP_REGION"/>
    <property type="match status" value="4"/>
</dbReference>
<accession>A0A0P1B0Z0</accession>
<dbReference type="PANTHER" id="PTHR24161:SF85">
    <property type="entry name" value="PALMITOYLTRANSFERASE HIP14"/>
    <property type="match status" value="1"/>
</dbReference>
<dbReference type="PROSITE" id="PS50097">
    <property type="entry name" value="BTB"/>
    <property type="match status" value="1"/>
</dbReference>
<dbReference type="SMART" id="SM00248">
    <property type="entry name" value="ANK"/>
    <property type="match status" value="10"/>
</dbReference>
<dbReference type="OMA" id="HDNTHEL"/>
<dbReference type="InterPro" id="IPR036770">
    <property type="entry name" value="Ankyrin_rpt-contain_sf"/>
</dbReference>
<evidence type="ECO:0000256" key="4">
    <source>
        <dbReference type="SAM" id="MobiDB-lite"/>
    </source>
</evidence>
<keyword evidence="1" id="KW-0677">Repeat</keyword>
<dbReference type="Gene3D" id="1.25.40.20">
    <property type="entry name" value="Ankyrin repeat-containing domain"/>
    <property type="match status" value="4"/>
</dbReference>
<feature type="repeat" description="ANK" evidence="3">
    <location>
        <begin position="449"/>
        <end position="481"/>
    </location>
</feature>
<dbReference type="GeneID" id="36399495"/>
<feature type="compositionally biased region" description="Basic and acidic residues" evidence="4">
    <location>
        <begin position="875"/>
        <end position="896"/>
    </location>
</feature>
<dbReference type="OrthoDB" id="2306477at2759"/>
<feature type="domain" description="BTB" evidence="5">
    <location>
        <begin position="28"/>
        <end position="121"/>
    </location>
</feature>
<evidence type="ECO:0000259" key="5">
    <source>
        <dbReference type="PROSITE" id="PS50097"/>
    </source>
</evidence>
<keyword evidence="2 3" id="KW-0040">ANK repeat</keyword>
<dbReference type="AlphaFoldDB" id="A0A0P1B0Z0"/>
<sequence length="1163" mass="129109">MMEDDSNGDTLMSDLLHVNNLFASTYLSDVLFVLSSDVDRLPTSTRAIYDKSSDGDHLIPAHRLVLSLRSGAFRMALLRVKSSQVPGHVCFPLKIYVKDTSYRIFYSLLRFLYTNKLESDKDSDQQSQEEFWSHLLRAAYVYVVPSLVNICVKKMANILERKNGKVTKTENTKAITQQHLQPNTLDMLIFLDTILATDPSSVRQREQVDTSSSWTCDVMLTQCTKAVQDLETLCLRQLQHMEEFAFADLLQSDTGQQCSTLRLCEILRLRSDTPLNTAIRYQLGRVVHELLRLGEPLNRIGMNETDLPLVVALQTGNNAIIRRLLVNEDAPYYLLTDKIPLLFLASASGNVQHCEILIERNAGEVNHILQLRDGDKEIAAEFGHHQTPLHIASRKGHSAVVKLLLQHKAASNLPDEDGNTALHYASNVATVQVLLDRTFRTNPNIPNNRGRTPLHVAAANGNVSVVSYLIRHDAEQELVDDQGQNAFHHAAANGHTEVMLVLLHASSEKTMRNQVHVAVPSKTNIHNTTRDDNVQEVEQHETSKFEDSEIVQDSNEFDINREDLKGNTAFHLAAMSPSDRCQKTLQVLLENNADPNRTNWFGYTPLHLFCSHQHGPASLVPSFIEHGANIHVQSLDGSTALHLAVGRGSEEVAVALVSAGAFVHFLDAAGRSVVDLVESTNQGALLVPVLRNLSQFPDSIGDDQTTELAVRSTKQEMLVAGMPISESCASGDKVELGLTLPLNGNSQKDTIVSTTSRVYDVARQGELSEFCVLFHKLPLGFTMKRGLESTTEVGIQIENKGLRQVHEVIKNAELPLRICFRGPKLLQSFVRSSKVLQTMTSQCQERQCKESTDTRSVRSNGSSGSSSRKGRARKKREDFNKENQQRKSKDCMSETPELHDNTHELYVSNDSDDLQTDSITEAHLIRQIEQLKVQLLCKHEEAKQIARQLETCSAQLLVLRGDSSNVVPVEVHETTTPRSRREAPPSSHNFSKVRLTSKVLEAMDEKAGLPRRGTGAYTSSNVSSVSGYSSQSMPVVRSTSERTRSVRAVTHAIGDTMSTSSYTLKSSIVSARRNHSPRGTALRNLNKRYNYMPPKYATSTMGVAETGSSSLSSRGAVISRARNSRNPFLTRSESPGVGYYDVQVKDRVLGGEIGDSDRSLAWS</sequence>
<dbReference type="STRING" id="4781.A0A0P1B0Z0"/>